<dbReference type="SUPFAM" id="SSF50985">
    <property type="entry name" value="RCC1/BLIP-II"/>
    <property type="match status" value="2"/>
</dbReference>
<dbReference type="Gene3D" id="3.30.710.10">
    <property type="entry name" value="Potassium Channel Kv1.1, Chain A"/>
    <property type="match status" value="1"/>
</dbReference>
<dbReference type="PANTHER" id="PTHR22870">
    <property type="entry name" value="REGULATOR OF CHROMOSOME CONDENSATION"/>
    <property type="match status" value="1"/>
</dbReference>
<evidence type="ECO:0000256" key="1">
    <source>
        <dbReference type="ARBA" id="ARBA00022737"/>
    </source>
</evidence>
<protein>
    <submittedName>
        <fullName evidence="4">Histone-lysine n-methyltransferase ash1</fullName>
    </submittedName>
</protein>
<feature type="compositionally biased region" description="Basic residues" evidence="2">
    <location>
        <begin position="228"/>
        <end position="239"/>
    </location>
</feature>
<dbReference type="PANTHER" id="PTHR22870:SF408">
    <property type="entry name" value="OS09G0560450 PROTEIN"/>
    <property type="match status" value="1"/>
</dbReference>
<feature type="domain" description="BTB" evidence="3">
    <location>
        <begin position="695"/>
        <end position="763"/>
    </location>
</feature>
<feature type="region of interest" description="Disordered" evidence="2">
    <location>
        <begin position="157"/>
        <end position="275"/>
    </location>
</feature>
<feature type="region of interest" description="Disordered" evidence="2">
    <location>
        <begin position="606"/>
        <end position="673"/>
    </location>
</feature>
<dbReference type="InterPro" id="IPR051210">
    <property type="entry name" value="Ub_ligase/GEF_domain"/>
</dbReference>
<accession>A0ABQ8YNQ4</accession>
<dbReference type="InterPro" id="IPR009091">
    <property type="entry name" value="RCC1/BLIP-II"/>
</dbReference>
<comment type="caution">
    <text evidence="4">The sequence shown here is derived from an EMBL/GenBank/DDBJ whole genome shotgun (WGS) entry which is preliminary data.</text>
</comment>
<feature type="compositionally biased region" description="Basic residues" evidence="2">
    <location>
        <begin position="255"/>
        <end position="271"/>
    </location>
</feature>
<feature type="compositionally biased region" description="Basic residues" evidence="2">
    <location>
        <begin position="606"/>
        <end position="635"/>
    </location>
</feature>
<dbReference type="EMBL" id="JAOAOG010000136">
    <property type="protein sequence ID" value="KAJ6246234.1"/>
    <property type="molecule type" value="Genomic_DNA"/>
</dbReference>
<keyword evidence="5" id="KW-1185">Reference proteome</keyword>
<dbReference type="Proteomes" id="UP001150062">
    <property type="component" value="Unassembled WGS sequence"/>
</dbReference>
<feature type="compositionally biased region" description="Basic residues" evidence="2">
    <location>
        <begin position="172"/>
        <end position="182"/>
    </location>
</feature>
<dbReference type="InterPro" id="IPR000210">
    <property type="entry name" value="BTB/POZ_dom"/>
</dbReference>
<sequence>MQFSYYLKYNNTTLKELTTKDPETNLKMKEGFDNIERVAGGEHLNCYLTQDSQLLYFNNEEDNRLGQYPSKPSLFTNKIIKMSSGRNHILILDEKGKVYSIHRKDHHGFGNIGTGQPQYKDTQYNKPLLVEFFEENDLFVNDIVCGLSNSYFLCSSKKEQQRRTKIQNQNKNKSKNKNKNKNPKTNMSKNKNQNKSKNPKKNTKTNPNTNKNTNKNQNKTRSEPKNKTVQKHKLKKQNSKKFWSFLKTNSEPIKHKPQQTPKKKRKKRNPKKPISYSLYSCGVDVSTGTRIISSYQSVYLPEKVSDQVTKVFSGTTSRHFWYFTLDNKIIVSGKSIHSKYDNSFLGSFVQKPEEIQIKNVQISEIKEIKGGYSHSLLLTKKGELLSVGQKECNGLNRSVKEFTKIEISESINDVFVYQMGIGYNFNLILTNQGIYYWGKCFGLHNKSRLNSKRPKKLTTSEPIDLRDYYLFNSFRVFYLIPKNEHPIVEDFSNLFQSKELSDDNISGFPVHKIWVEIRIGKPLNAFQNWIKKCNFEKDQILDFLNWIYLNKTSARSDNFHLQLFFNEFINNNKLIHSSIIQSLINLYQDENSKNFFIKVPVLERGRKKKRKGRRKKLKAKKEKGKGGKGKKQKNKNNKEINEILREEEQQEEEEEEEEQKQEEEEEEEEKKKKELVKEYNNKNKNKNNTNDNERVDEIVDEAIVEIPVHDFILFARSGLYRAFFDYIKENQITNKVKDYSEKSISTLRIFIKFLYFDKLIFTKDDDIKLVIEELSDASEYYQLNPRSKLVFQINQMKKKFKLH</sequence>
<evidence type="ECO:0000256" key="2">
    <source>
        <dbReference type="SAM" id="MobiDB-lite"/>
    </source>
</evidence>
<feature type="compositionally biased region" description="Basic and acidic residues" evidence="2">
    <location>
        <begin position="636"/>
        <end position="647"/>
    </location>
</feature>
<dbReference type="Gene3D" id="2.130.10.30">
    <property type="entry name" value="Regulator of chromosome condensation 1/beta-lactamase-inhibitor protein II"/>
    <property type="match status" value="2"/>
</dbReference>
<name>A0ABQ8YNQ4_9EUKA</name>
<feature type="compositionally biased region" description="Low complexity" evidence="2">
    <location>
        <begin position="204"/>
        <end position="219"/>
    </location>
</feature>
<dbReference type="CDD" id="cd18186">
    <property type="entry name" value="BTB_POZ_ZBTB_KLHL-like"/>
    <property type="match status" value="1"/>
</dbReference>
<dbReference type="PROSITE" id="PS50097">
    <property type="entry name" value="BTB"/>
    <property type="match status" value="1"/>
</dbReference>
<dbReference type="InterPro" id="IPR011333">
    <property type="entry name" value="SKP1/BTB/POZ_sf"/>
</dbReference>
<evidence type="ECO:0000259" key="3">
    <source>
        <dbReference type="PROSITE" id="PS50097"/>
    </source>
</evidence>
<gene>
    <name evidence="4" type="ORF">M0813_19372</name>
</gene>
<keyword evidence="1" id="KW-0677">Repeat</keyword>
<proteinExistence type="predicted"/>
<feature type="compositionally biased region" description="Basic residues" evidence="2">
    <location>
        <begin position="192"/>
        <end position="203"/>
    </location>
</feature>
<feature type="compositionally biased region" description="Acidic residues" evidence="2">
    <location>
        <begin position="648"/>
        <end position="668"/>
    </location>
</feature>
<organism evidence="4 5">
    <name type="scientific">Anaeramoeba flamelloides</name>
    <dbReference type="NCBI Taxonomy" id="1746091"/>
    <lineage>
        <taxon>Eukaryota</taxon>
        <taxon>Metamonada</taxon>
        <taxon>Anaeramoebidae</taxon>
        <taxon>Anaeramoeba</taxon>
    </lineage>
</organism>
<evidence type="ECO:0000313" key="5">
    <source>
        <dbReference type="Proteomes" id="UP001150062"/>
    </source>
</evidence>
<reference evidence="4" key="1">
    <citation type="submission" date="2022-08" db="EMBL/GenBank/DDBJ databases">
        <title>Novel sulfate-reducing endosymbionts in the free-living metamonad Anaeramoeba.</title>
        <authorList>
            <person name="Jerlstrom-Hultqvist J."/>
            <person name="Cepicka I."/>
            <person name="Gallot-Lavallee L."/>
            <person name="Salas-Leiva D."/>
            <person name="Curtis B.A."/>
            <person name="Zahonova K."/>
            <person name="Pipaliya S."/>
            <person name="Dacks J."/>
            <person name="Roger A.J."/>
        </authorList>
    </citation>
    <scope>NUCLEOTIDE SEQUENCE</scope>
    <source>
        <strain evidence="4">Schooner1</strain>
    </source>
</reference>
<evidence type="ECO:0000313" key="4">
    <source>
        <dbReference type="EMBL" id="KAJ6246234.1"/>
    </source>
</evidence>